<sequence>MKKWLLYLSLPLTLLACQGGASEAERQQALETEVMDLHDEAMADMSKIYRLRRNLTSLRDTLQAQSADTATISLLARRIQELDQADEAMMEWMRQYKAPDTLAHQQAMLYLNAEHQKMERVKSLMDSTITQAQETYATYGKK</sequence>
<dbReference type="AlphaFoldDB" id="A0A1N6YND3"/>
<feature type="signal peptide" evidence="1">
    <location>
        <begin position="1"/>
        <end position="23"/>
    </location>
</feature>
<dbReference type="STRING" id="1077936.SAMN05421545_2614"/>
<dbReference type="EMBL" id="FTNM01000003">
    <property type="protein sequence ID" value="SIR16123.1"/>
    <property type="molecule type" value="Genomic_DNA"/>
</dbReference>
<dbReference type="OrthoDB" id="1436925at2"/>
<gene>
    <name evidence="2" type="ORF">SAMN05421545_2614</name>
</gene>
<organism evidence="2 3">
    <name type="scientific">Pontibacter lucknowensis</name>
    <dbReference type="NCBI Taxonomy" id="1077936"/>
    <lineage>
        <taxon>Bacteria</taxon>
        <taxon>Pseudomonadati</taxon>
        <taxon>Bacteroidota</taxon>
        <taxon>Cytophagia</taxon>
        <taxon>Cytophagales</taxon>
        <taxon>Hymenobacteraceae</taxon>
        <taxon>Pontibacter</taxon>
    </lineage>
</organism>
<evidence type="ECO:0000313" key="2">
    <source>
        <dbReference type="EMBL" id="SIR16123.1"/>
    </source>
</evidence>
<keyword evidence="1" id="KW-0732">Signal</keyword>
<accession>A0A1N6YND3</accession>
<dbReference type="RefSeq" id="WP_076422414.1">
    <property type="nucleotide sequence ID" value="NZ_FTNM01000003.1"/>
</dbReference>
<protein>
    <recommendedName>
        <fullName evidence="4">Viral A-type inclusion protein</fullName>
    </recommendedName>
</protein>
<evidence type="ECO:0000256" key="1">
    <source>
        <dbReference type="SAM" id="SignalP"/>
    </source>
</evidence>
<keyword evidence="3" id="KW-1185">Reference proteome</keyword>
<evidence type="ECO:0008006" key="4">
    <source>
        <dbReference type="Google" id="ProtNLM"/>
    </source>
</evidence>
<dbReference type="PROSITE" id="PS51257">
    <property type="entry name" value="PROKAR_LIPOPROTEIN"/>
    <property type="match status" value="1"/>
</dbReference>
<proteinExistence type="predicted"/>
<name>A0A1N6YND3_9BACT</name>
<reference evidence="3" key="1">
    <citation type="submission" date="2017-01" db="EMBL/GenBank/DDBJ databases">
        <authorList>
            <person name="Varghese N."/>
            <person name="Submissions S."/>
        </authorList>
    </citation>
    <scope>NUCLEOTIDE SEQUENCE [LARGE SCALE GENOMIC DNA]</scope>
    <source>
        <strain evidence="3">DM9</strain>
    </source>
</reference>
<dbReference type="Proteomes" id="UP000185924">
    <property type="component" value="Unassembled WGS sequence"/>
</dbReference>
<evidence type="ECO:0000313" key="3">
    <source>
        <dbReference type="Proteomes" id="UP000185924"/>
    </source>
</evidence>
<feature type="chain" id="PRO_5013043171" description="Viral A-type inclusion protein" evidence="1">
    <location>
        <begin position="24"/>
        <end position="142"/>
    </location>
</feature>